<keyword evidence="2" id="KW-0808">Transferase</keyword>
<dbReference type="GO" id="GO:0016779">
    <property type="term" value="F:nucleotidyltransferase activity"/>
    <property type="evidence" value="ECO:0007669"/>
    <property type="project" value="UniProtKB-KW"/>
</dbReference>
<reference evidence="2 3" key="1">
    <citation type="submission" date="2015-09" db="EMBL/GenBank/DDBJ databases">
        <title>Genome announcement of multiple Pseudomonas syringae strains.</title>
        <authorList>
            <person name="Thakur S."/>
            <person name="Wang P.W."/>
            <person name="Gong Y."/>
            <person name="Weir B.S."/>
            <person name="Guttman D.S."/>
        </authorList>
    </citation>
    <scope>NUCLEOTIDE SEQUENCE [LARGE SCALE GENOMIC DNA]</scope>
    <source>
        <strain evidence="2 3">ICMP3956</strain>
    </source>
</reference>
<accession>A0A0P9YTS6</accession>
<dbReference type="InterPro" id="IPR038727">
    <property type="entry name" value="NadR/Ttd14_AAA_dom"/>
</dbReference>
<proteinExistence type="predicted"/>
<comment type="caution">
    <text evidence="2">The sequence shown here is derived from an EMBL/GenBank/DDBJ whole genome shotgun (WGS) entry which is preliminary data.</text>
</comment>
<feature type="domain" description="NadR/Ttd14 AAA" evidence="1">
    <location>
        <begin position="5"/>
        <end position="160"/>
    </location>
</feature>
<evidence type="ECO:0000259" key="1">
    <source>
        <dbReference type="Pfam" id="PF13521"/>
    </source>
</evidence>
<dbReference type="AlphaFoldDB" id="A0A0P9YTS6"/>
<dbReference type="PANTHER" id="PTHR37512:SF1">
    <property type="entry name" value="NADR_TTD14 AAA DOMAIN-CONTAINING PROTEIN"/>
    <property type="match status" value="1"/>
</dbReference>
<evidence type="ECO:0000313" key="3">
    <source>
        <dbReference type="Proteomes" id="UP000050562"/>
    </source>
</evidence>
<dbReference type="RefSeq" id="WP_057408979.1">
    <property type="nucleotide sequence ID" value="NZ_LJRC01000107.1"/>
</dbReference>
<keyword evidence="2" id="KW-0548">Nucleotidyltransferase</keyword>
<name>A0A0P9YTS6_9PSED</name>
<sequence>MKVLVLTGPESSGKSWLCAAIHKRFGGVLVDEYVRHFIDEQGRDTVYADISAIAQGQLDREDAARAARPALLILDTHLLSNMLWSRTLFGDCPQWIEQQLLERHYDLHLLLSPEGVEWIGDGQRCQPELTERQAFFSASRQWLDQHAQRYELIEGDWQQRHDQAMAAVSRLLATSPDLMLVQQAVEGRARNP</sequence>
<organism evidence="2 3">
    <name type="scientific">Pseudomonas syringae pv. primulae</name>
    <dbReference type="NCBI Taxonomy" id="251707"/>
    <lineage>
        <taxon>Bacteria</taxon>
        <taxon>Pseudomonadati</taxon>
        <taxon>Pseudomonadota</taxon>
        <taxon>Gammaproteobacteria</taxon>
        <taxon>Pseudomonadales</taxon>
        <taxon>Pseudomonadaceae</taxon>
        <taxon>Pseudomonas</taxon>
    </lineage>
</organism>
<dbReference type="SUPFAM" id="SSF52540">
    <property type="entry name" value="P-loop containing nucleoside triphosphate hydrolases"/>
    <property type="match status" value="1"/>
</dbReference>
<protein>
    <submittedName>
        <fullName evidence="2">Nicotinamide-nucleotide adenylyltransferase</fullName>
    </submittedName>
</protein>
<gene>
    <name evidence="2" type="ORF">ALO52_101286</name>
</gene>
<dbReference type="Proteomes" id="UP000050562">
    <property type="component" value="Unassembled WGS sequence"/>
</dbReference>
<dbReference type="InterPro" id="IPR052735">
    <property type="entry name" value="NAD_biosynth-regulator"/>
</dbReference>
<dbReference type="EMBL" id="LJRC01000107">
    <property type="protein sequence ID" value="KPY37965.1"/>
    <property type="molecule type" value="Genomic_DNA"/>
</dbReference>
<dbReference type="PANTHER" id="PTHR37512">
    <property type="entry name" value="TRIFUNCTIONAL NAD BIOSYNTHESIS/REGULATOR PROTEIN NADR"/>
    <property type="match status" value="1"/>
</dbReference>
<dbReference type="Gene3D" id="3.40.50.300">
    <property type="entry name" value="P-loop containing nucleotide triphosphate hydrolases"/>
    <property type="match status" value="1"/>
</dbReference>
<dbReference type="Pfam" id="PF13521">
    <property type="entry name" value="AAA_28"/>
    <property type="match status" value="1"/>
</dbReference>
<dbReference type="InterPro" id="IPR027417">
    <property type="entry name" value="P-loop_NTPase"/>
</dbReference>
<evidence type="ECO:0000313" key="2">
    <source>
        <dbReference type="EMBL" id="KPY37965.1"/>
    </source>
</evidence>